<dbReference type="GO" id="GO:0005840">
    <property type="term" value="C:ribosome"/>
    <property type="evidence" value="ECO:0007669"/>
    <property type="project" value="UniProtKB-KW"/>
</dbReference>
<dbReference type="GO" id="GO:0003735">
    <property type="term" value="F:structural constituent of ribosome"/>
    <property type="evidence" value="ECO:0007669"/>
    <property type="project" value="InterPro"/>
</dbReference>
<dbReference type="SUPFAM" id="SSF54995">
    <property type="entry name" value="Ribosomal protein S6"/>
    <property type="match status" value="1"/>
</dbReference>
<name>K2BCI0_9BACT</name>
<comment type="caution">
    <text evidence="4">The sequence shown here is derived from an EMBL/GenBank/DDBJ whole genome shotgun (WGS) entry which is preliminary data.</text>
</comment>
<keyword evidence="3" id="KW-0694">RNA-binding</keyword>
<accession>K2BCI0</accession>
<dbReference type="CDD" id="cd00473">
    <property type="entry name" value="bS6"/>
    <property type="match status" value="1"/>
</dbReference>
<protein>
    <recommendedName>
        <fullName evidence="2 3">Small ribosomal subunit protein bS6</fullName>
    </recommendedName>
</protein>
<dbReference type="Pfam" id="PF01250">
    <property type="entry name" value="Ribosomal_S6"/>
    <property type="match status" value="1"/>
</dbReference>
<dbReference type="HAMAP" id="MF_00360">
    <property type="entry name" value="Ribosomal_bS6"/>
    <property type="match status" value="1"/>
</dbReference>
<evidence type="ECO:0000313" key="4">
    <source>
        <dbReference type="EMBL" id="EKD66498.1"/>
    </source>
</evidence>
<reference evidence="4" key="1">
    <citation type="journal article" date="2012" name="Science">
        <title>Fermentation, hydrogen, and sulfur metabolism in multiple uncultivated bacterial phyla.</title>
        <authorList>
            <person name="Wrighton K.C."/>
            <person name="Thomas B.C."/>
            <person name="Sharon I."/>
            <person name="Miller C.S."/>
            <person name="Castelle C.J."/>
            <person name="VerBerkmoes N.C."/>
            <person name="Wilkins M.J."/>
            <person name="Hettich R.L."/>
            <person name="Lipton M.S."/>
            <person name="Williams K.H."/>
            <person name="Long P.E."/>
            <person name="Banfield J.F."/>
        </authorList>
    </citation>
    <scope>NUCLEOTIDE SEQUENCE [LARGE SCALE GENOMIC DNA]</scope>
</reference>
<dbReference type="PANTHER" id="PTHR21011">
    <property type="entry name" value="MITOCHONDRIAL 28S RIBOSOMAL PROTEIN S6"/>
    <property type="match status" value="1"/>
</dbReference>
<evidence type="ECO:0000256" key="2">
    <source>
        <dbReference type="ARBA" id="ARBA00035294"/>
    </source>
</evidence>
<dbReference type="GO" id="GO:0070181">
    <property type="term" value="F:small ribosomal subunit rRNA binding"/>
    <property type="evidence" value="ECO:0007669"/>
    <property type="project" value="TreeGrafter"/>
</dbReference>
<comment type="function">
    <text evidence="3">Binds together with bS18 to 16S ribosomal RNA.</text>
</comment>
<keyword evidence="3" id="KW-0687">Ribonucleoprotein</keyword>
<dbReference type="InterPro" id="IPR020814">
    <property type="entry name" value="Ribosomal_S6_plastid/chlpt"/>
</dbReference>
<dbReference type="InterPro" id="IPR000529">
    <property type="entry name" value="Ribosomal_bS6"/>
</dbReference>
<organism evidence="4">
    <name type="scientific">uncultured bacterium</name>
    <name type="common">gcode 4</name>
    <dbReference type="NCBI Taxonomy" id="1234023"/>
    <lineage>
        <taxon>Bacteria</taxon>
        <taxon>environmental samples</taxon>
    </lineage>
</organism>
<dbReference type="PANTHER" id="PTHR21011:SF1">
    <property type="entry name" value="SMALL RIBOSOMAL SUBUNIT PROTEIN BS6M"/>
    <property type="match status" value="1"/>
</dbReference>
<dbReference type="NCBIfam" id="TIGR00166">
    <property type="entry name" value="S6"/>
    <property type="match status" value="1"/>
</dbReference>
<dbReference type="Gene3D" id="3.30.70.60">
    <property type="match status" value="1"/>
</dbReference>
<dbReference type="InterPro" id="IPR035980">
    <property type="entry name" value="Ribosomal_bS6_sf"/>
</dbReference>
<dbReference type="EMBL" id="AMFJ01021624">
    <property type="protein sequence ID" value="EKD66498.1"/>
    <property type="molecule type" value="Genomic_DNA"/>
</dbReference>
<comment type="similarity">
    <text evidence="1 3">Belongs to the bacterial ribosomal protein bS6 family.</text>
</comment>
<dbReference type="AlphaFoldDB" id="K2BCI0"/>
<evidence type="ECO:0000256" key="1">
    <source>
        <dbReference type="ARBA" id="ARBA00009512"/>
    </source>
</evidence>
<dbReference type="GO" id="GO:0006412">
    <property type="term" value="P:translation"/>
    <property type="evidence" value="ECO:0007669"/>
    <property type="project" value="UniProtKB-UniRule"/>
</dbReference>
<dbReference type="GO" id="GO:1990904">
    <property type="term" value="C:ribonucleoprotein complex"/>
    <property type="evidence" value="ECO:0007669"/>
    <property type="project" value="UniProtKB-KW"/>
</dbReference>
<keyword evidence="3" id="KW-0699">rRNA-binding</keyword>
<dbReference type="GO" id="GO:0005737">
    <property type="term" value="C:cytoplasm"/>
    <property type="evidence" value="ECO:0007669"/>
    <property type="project" value="UniProtKB-ARBA"/>
</dbReference>
<gene>
    <name evidence="3 4" type="primary">rpsF</name>
    <name evidence="4" type="ORF">ACD_49C00038G0032</name>
</gene>
<dbReference type="InterPro" id="IPR014717">
    <property type="entry name" value="Transl_elong_EF1B/ribsomal_bS6"/>
</dbReference>
<sequence>MKKYELMFILNPEMQEDERVSLISEIKKELKQAWVKLAGEDDWWVKDLAYKIKNSSTGHYLLYTLESDWKAFFDLTKLFNIKKDIWRHIFIKLED</sequence>
<evidence type="ECO:0000256" key="3">
    <source>
        <dbReference type="HAMAP-Rule" id="MF_00360"/>
    </source>
</evidence>
<keyword evidence="3 4" id="KW-0689">Ribosomal protein</keyword>
<proteinExistence type="inferred from homology"/>